<feature type="coiled-coil region" evidence="1">
    <location>
        <begin position="298"/>
        <end position="339"/>
    </location>
</feature>
<keyword evidence="3" id="KW-0812">Transmembrane</keyword>
<feature type="region of interest" description="Disordered" evidence="2">
    <location>
        <begin position="536"/>
        <end position="558"/>
    </location>
</feature>
<evidence type="ECO:0000256" key="3">
    <source>
        <dbReference type="SAM" id="Phobius"/>
    </source>
</evidence>
<keyword evidence="6" id="KW-1185">Reference proteome</keyword>
<dbReference type="Proteomes" id="UP001150062">
    <property type="component" value="Unassembled WGS sequence"/>
</dbReference>
<dbReference type="EMBL" id="JAOAOG010000342">
    <property type="protein sequence ID" value="KAJ6226473.1"/>
    <property type="molecule type" value="Genomic_DNA"/>
</dbReference>
<name>A0ABQ8X465_9EUKA</name>
<feature type="region of interest" description="Disordered" evidence="2">
    <location>
        <begin position="140"/>
        <end position="209"/>
    </location>
</feature>
<dbReference type="CDD" id="cd14686">
    <property type="entry name" value="bZIP"/>
    <property type="match status" value="1"/>
</dbReference>
<dbReference type="InterPro" id="IPR004827">
    <property type="entry name" value="bZIP"/>
</dbReference>
<feature type="domain" description="BZIP" evidence="4">
    <location>
        <begin position="266"/>
        <end position="329"/>
    </location>
</feature>
<dbReference type="Gene3D" id="1.20.5.170">
    <property type="match status" value="1"/>
</dbReference>
<dbReference type="PROSITE" id="PS50217">
    <property type="entry name" value="BZIP"/>
    <property type="match status" value="1"/>
</dbReference>
<accession>A0ABQ8X465</accession>
<keyword evidence="3" id="KW-1133">Transmembrane helix</keyword>
<evidence type="ECO:0000256" key="1">
    <source>
        <dbReference type="SAM" id="Coils"/>
    </source>
</evidence>
<sequence length="558" mass="64132">MNNSLQDYFSFDQWEKKTWETTNDNDFNELFLDSSLELITSIDDVVSEQNIFNDFSKPQLQNYFVEINSEAKQEPIFKKKIKSIPKNTITKMPEFDLDLIQELKELQNLATKETTNQTKDFHNSIQTKITTKKTPLSSTSIVNTKTKTSTIRSTSTNTNTNTNTNTKTNTTTSTTTNTNIKTSTNKSTSTTTPITSTNTKAPKTNEKYSSLKVRPSTNTIRKRTRNRRKKYLQQFDSKTQEPVYYVDGTNLLAKMTQEQLNKLSTKQRSLRKIYKNRLAAKRSADRIKNKISFLGKKTVNLQSKNKNLKTQIVRVKNERDQLLERTNDLEKELKELREKEKPKLETSKLFGSIRNAIERLSTIPSNKNENEDEMILPSTINFMDQKWGTIKKKLVKNTNNRTGFAMMIVILAITFFFGNEMLFGSSTSFSIPFFSDDADYTRNLKSLEYLKKTAMENWGDSSNIVLIEEVKQSITNSETGSDTDTDMQLETDNGYVANLNTDIDTNMEKPTATKNDVNNVDDVNTKINLNAKQSQKLENDFYDQDLKSPYQKTEENGN</sequence>
<feature type="transmembrane region" description="Helical" evidence="3">
    <location>
        <begin position="403"/>
        <end position="423"/>
    </location>
</feature>
<gene>
    <name evidence="5" type="ORF">M0813_10689</name>
</gene>
<evidence type="ECO:0000259" key="4">
    <source>
        <dbReference type="PROSITE" id="PS50217"/>
    </source>
</evidence>
<evidence type="ECO:0000313" key="5">
    <source>
        <dbReference type="EMBL" id="KAJ6226473.1"/>
    </source>
</evidence>
<keyword evidence="1" id="KW-0175">Coiled coil</keyword>
<evidence type="ECO:0000313" key="6">
    <source>
        <dbReference type="Proteomes" id="UP001150062"/>
    </source>
</evidence>
<proteinExistence type="predicted"/>
<evidence type="ECO:0000256" key="2">
    <source>
        <dbReference type="SAM" id="MobiDB-lite"/>
    </source>
</evidence>
<reference evidence="5" key="1">
    <citation type="submission" date="2022-08" db="EMBL/GenBank/DDBJ databases">
        <title>Novel sulfate-reducing endosymbionts in the free-living metamonad Anaeramoeba.</title>
        <authorList>
            <person name="Jerlstrom-Hultqvist J."/>
            <person name="Cepicka I."/>
            <person name="Gallot-Lavallee L."/>
            <person name="Salas-Leiva D."/>
            <person name="Curtis B.A."/>
            <person name="Zahonova K."/>
            <person name="Pipaliya S."/>
            <person name="Dacks J."/>
            <person name="Roger A.J."/>
        </authorList>
    </citation>
    <scope>NUCLEOTIDE SEQUENCE</scope>
    <source>
        <strain evidence="5">Schooner1</strain>
    </source>
</reference>
<feature type="compositionally biased region" description="Low complexity" evidence="2">
    <location>
        <begin position="143"/>
        <end position="200"/>
    </location>
</feature>
<organism evidence="5 6">
    <name type="scientific">Anaeramoeba flamelloides</name>
    <dbReference type="NCBI Taxonomy" id="1746091"/>
    <lineage>
        <taxon>Eukaryota</taxon>
        <taxon>Metamonada</taxon>
        <taxon>Anaeramoebidae</taxon>
        <taxon>Anaeramoeba</taxon>
    </lineage>
</organism>
<protein>
    <submittedName>
        <fullName evidence="5">Basic leucine zipper 43-like</fullName>
    </submittedName>
</protein>
<comment type="caution">
    <text evidence="5">The sequence shown here is derived from an EMBL/GenBank/DDBJ whole genome shotgun (WGS) entry which is preliminary data.</text>
</comment>
<keyword evidence="3" id="KW-0472">Membrane</keyword>